<dbReference type="GO" id="GO:0016616">
    <property type="term" value="F:oxidoreductase activity, acting on the CH-OH group of donors, NAD or NADP as acceptor"/>
    <property type="evidence" value="ECO:0007669"/>
    <property type="project" value="TreeGrafter"/>
</dbReference>
<organism evidence="4 5">
    <name type="scientific">[Clostridium] celerecrescens 18A</name>
    <dbReference type="NCBI Taxonomy" id="1286362"/>
    <lineage>
        <taxon>Bacteria</taxon>
        <taxon>Bacillati</taxon>
        <taxon>Bacillota</taxon>
        <taxon>Clostridia</taxon>
        <taxon>Lachnospirales</taxon>
        <taxon>Lachnospiraceae</taxon>
        <taxon>Lacrimispora</taxon>
    </lineage>
</organism>
<dbReference type="PRINTS" id="PR00081">
    <property type="entry name" value="GDHRDH"/>
</dbReference>
<dbReference type="FunFam" id="3.40.50.720:FF:000240">
    <property type="entry name" value="SDR family oxidoreductase"/>
    <property type="match status" value="1"/>
</dbReference>
<dbReference type="Gene3D" id="3.40.50.720">
    <property type="entry name" value="NAD(P)-binding Rossmann-like Domain"/>
    <property type="match status" value="1"/>
</dbReference>
<dbReference type="Proteomes" id="UP000231092">
    <property type="component" value="Unassembled WGS sequence"/>
</dbReference>
<dbReference type="InterPro" id="IPR002347">
    <property type="entry name" value="SDR_fam"/>
</dbReference>
<dbReference type="NCBIfam" id="NF006132">
    <property type="entry name" value="PRK08277.1"/>
    <property type="match status" value="1"/>
</dbReference>
<dbReference type="InterPro" id="IPR036291">
    <property type="entry name" value="NAD(P)-bd_dom_sf"/>
</dbReference>
<dbReference type="InterPro" id="IPR020904">
    <property type="entry name" value="Sc_DH/Rdtase_CS"/>
</dbReference>
<gene>
    <name evidence="4" type="ORF">H171_0357</name>
</gene>
<sequence length="282" mass="29551">MALTFGTDLSGKVAVVTGAGGVLCGMFAKTLAEAGAKVAVLDLNESAAEGIAASINEAGYKAKAYKANVLERASLEEVHAKVLAELGPCDILINGAGGNNARANTDKEYFEMGDIEADTKTFFDLDQSGVEFVFNLNFLGTLLPCQIFAKDMIGREGCSILNISSMNAFTPLTKIPAYSGAKAAISNFTQWLAVHFSKVGVRVNAIAPGFFVTAQNEKLLFNEDGTPTPRTNKILSATPMGRFGEAEELNGALLFLLNQAAAGFITGVVLPIDGGFSAYSGV</sequence>
<accession>A0A2M8Z0E4</accession>
<dbReference type="RefSeq" id="WP_100303608.1">
    <property type="nucleotide sequence ID" value="NZ_PGET01000001.1"/>
</dbReference>
<keyword evidence="2" id="KW-0560">Oxidoreductase</keyword>
<evidence type="ECO:0000256" key="1">
    <source>
        <dbReference type="ARBA" id="ARBA00006484"/>
    </source>
</evidence>
<evidence type="ECO:0000256" key="3">
    <source>
        <dbReference type="RuleBase" id="RU000363"/>
    </source>
</evidence>
<dbReference type="PRINTS" id="PR00080">
    <property type="entry name" value="SDRFAMILY"/>
</dbReference>
<comment type="caution">
    <text evidence="4">The sequence shown here is derived from an EMBL/GenBank/DDBJ whole genome shotgun (WGS) entry which is preliminary data.</text>
</comment>
<name>A0A2M8Z0E4_9FIRM</name>
<dbReference type="SUPFAM" id="SSF51735">
    <property type="entry name" value="NAD(P)-binding Rossmann-fold domains"/>
    <property type="match status" value="1"/>
</dbReference>
<dbReference type="PROSITE" id="PS00061">
    <property type="entry name" value="ADH_SHORT"/>
    <property type="match status" value="1"/>
</dbReference>
<dbReference type="GO" id="GO:0005975">
    <property type="term" value="P:carbohydrate metabolic process"/>
    <property type="evidence" value="ECO:0007669"/>
    <property type="project" value="UniProtKB-ARBA"/>
</dbReference>
<dbReference type="PANTHER" id="PTHR42760:SF115">
    <property type="entry name" value="3-OXOACYL-[ACYL-CARRIER-PROTEIN] REDUCTASE FABG"/>
    <property type="match status" value="1"/>
</dbReference>
<protein>
    <submittedName>
        <fullName evidence="4">NAD(P)-dependent dehydrogenase (Short-subunit alcohol dehydrogenase family)</fullName>
    </submittedName>
</protein>
<dbReference type="CDD" id="cd08935">
    <property type="entry name" value="mannonate_red_SDR_c"/>
    <property type="match status" value="1"/>
</dbReference>
<dbReference type="EMBL" id="PGET01000001">
    <property type="protein sequence ID" value="PJJ26909.1"/>
    <property type="molecule type" value="Genomic_DNA"/>
</dbReference>
<evidence type="ECO:0000313" key="5">
    <source>
        <dbReference type="Proteomes" id="UP000231092"/>
    </source>
</evidence>
<comment type="similarity">
    <text evidence="1 3">Belongs to the short-chain dehydrogenases/reductases (SDR) family.</text>
</comment>
<dbReference type="PANTHER" id="PTHR42760">
    <property type="entry name" value="SHORT-CHAIN DEHYDROGENASES/REDUCTASES FAMILY MEMBER"/>
    <property type="match status" value="1"/>
</dbReference>
<dbReference type="OrthoDB" id="9803333at2"/>
<evidence type="ECO:0000313" key="4">
    <source>
        <dbReference type="EMBL" id="PJJ26909.1"/>
    </source>
</evidence>
<proteinExistence type="inferred from homology"/>
<dbReference type="Pfam" id="PF00106">
    <property type="entry name" value="adh_short"/>
    <property type="match status" value="1"/>
</dbReference>
<dbReference type="AlphaFoldDB" id="A0A2M8Z0E4"/>
<reference evidence="4 5" key="1">
    <citation type="submission" date="2017-11" db="EMBL/GenBank/DDBJ databases">
        <title>Understudied soil microbes with underappreciated capabilities: Untangling the Clostridium saccharolyticum group.</title>
        <authorList>
            <person name="Leschine S."/>
        </authorList>
    </citation>
    <scope>NUCLEOTIDE SEQUENCE [LARGE SCALE GENOMIC DNA]</scope>
    <source>
        <strain evidence="4 5">18A</strain>
    </source>
</reference>
<evidence type="ECO:0000256" key="2">
    <source>
        <dbReference type="ARBA" id="ARBA00023002"/>
    </source>
</evidence>